<organism evidence="9 10">
    <name type="scientific">Dyadobacter sediminis</name>
    <dbReference type="NCBI Taxonomy" id="1493691"/>
    <lineage>
        <taxon>Bacteria</taxon>
        <taxon>Pseudomonadati</taxon>
        <taxon>Bacteroidota</taxon>
        <taxon>Cytophagia</taxon>
        <taxon>Cytophagales</taxon>
        <taxon>Spirosomataceae</taxon>
        <taxon>Dyadobacter</taxon>
    </lineage>
</organism>
<dbReference type="PROSITE" id="PS00714">
    <property type="entry name" value="NA_DICARBOXYL_SYMP_2"/>
    <property type="match status" value="1"/>
</dbReference>
<feature type="transmembrane region" description="Helical" evidence="8">
    <location>
        <begin position="76"/>
        <end position="98"/>
    </location>
</feature>
<dbReference type="InterPro" id="IPR036458">
    <property type="entry name" value="Na:dicarbo_symporter_sf"/>
</dbReference>
<sequence length="421" mass="45959">MKKLFTNLTFWVLTAITCGALLGHYDPETAVKMDFLGKGFIQIVKIFINPIIFLTITLGIIGMGDLKKVGKVGAKALIYFEVITTLALIVGVIVANIIRPGEGVATSNLEKGDISVYASKVHDFSWLQFFFDNVTLQVLLFSLVLGTVLSKYSGKDKIIHWLNFASKYVFRALHFVMIFAPIGAFGGMAYTIGKYGIHTLLPLAKLMGTVYATMAIFVFGVLGLVLRTYKISLWSYLKYIREELLIVLGTSSSEAALPSLMGKLERMGCSKPVVGLVVPAGYSFNLDGTTIYLSMATIFLAQVFNVHLTLAQIFSLIGILMVTSKGAAGVTGSGFVVLASTLTAIKVIPLEGLALLLGVDRFMSEARAITNFIGNGVATIWLANNEKEFDREKMHFAFANVKETENIVTDNLTDVTQQEHS</sequence>
<feature type="transmembrane region" description="Helical" evidence="8">
    <location>
        <begin position="39"/>
        <end position="64"/>
    </location>
</feature>
<dbReference type="FunFam" id="1.10.3860.10:FF:000001">
    <property type="entry name" value="C4-dicarboxylate transport protein"/>
    <property type="match status" value="1"/>
</dbReference>
<dbReference type="GO" id="GO:0015141">
    <property type="term" value="F:succinate transmembrane transporter activity"/>
    <property type="evidence" value="ECO:0007669"/>
    <property type="project" value="TreeGrafter"/>
</dbReference>
<dbReference type="GO" id="GO:0015366">
    <property type="term" value="F:malate:proton symporter activity"/>
    <property type="evidence" value="ECO:0007669"/>
    <property type="project" value="TreeGrafter"/>
</dbReference>
<keyword evidence="4 8" id="KW-0812">Transmembrane</keyword>
<evidence type="ECO:0000256" key="2">
    <source>
        <dbReference type="ARBA" id="ARBA00022448"/>
    </source>
</evidence>
<dbReference type="PANTHER" id="PTHR42865:SF1">
    <property type="entry name" value="AEROBIC C4-DICARBOXYLATE TRANSPORT PROTEIN"/>
    <property type="match status" value="1"/>
</dbReference>
<evidence type="ECO:0000256" key="1">
    <source>
        <dbReference type="ARBA" id="ARBA00004651"/>
    </source>
</evidence>
<evidence type="ECO:0000256" key="7">
    <source>
        <dbReference type="ARBA" id="ARBA00023136"/>
    </source>
</evidence>
<keyword evidence="5" id="KW-0769">Symport</keyword>
<evidence type="ECO:0000256" key="6">
    <source>
        <dbReference type="ARBA" id="ARBA00022989"/>
    </source>
</evidence>
<evidence type="ECO:0000256" key="3">
    <source>
        <dbReference type="ARBA" id="ARBA00022475"/>
    </source>
</evidence>
<dbReference type="InterPro" id="IPR018107">
    <property type="entry name" value="Na-dicarboxylate_symporter_CS"/>
</dbReference>
<evidence type="ECO:0000313" key="9">
    <source>
        <dbReference type="EMBL" id="TLU89970.1"/>
    </source>
</evidence>
<dbReference type="InterPro" id="IPR001991">
    <property type="entry name" value="Na-dicarboxylate_symporter"/>
</dbReference>
<name>A0A5R9K7Y0_9BACT</name>
<feature type="transmembrane region" description="Helical" evidence="8">
    <location>
        <begin position="126"/>
        <end position="148"/>
    </location>
</feature>
<gene>
    <name evidence="9" type="primary">dctA</name>
    <name evidence="9" type="ORF">FEM55_20830</name>
</gene>
<feature type="transmembrane region" description="Helical" evidence="8">
    <location>
        <begin position="335"/>
        <end position="357"/>
    </location>
</feature>
<dbReference type="AlphaFoldDB" id="A0A5R9K7Y0"/>
<evidence type="ECO:0000256" key="4">
    <source>
        <dbReference type="ARBA" id="ARBA00022692"/>
    </source>
</evidence>
<feature type="transmembrane region" description="Helical" evidence="8">
    <location>
        <begin position="210"/>
        <end position="229"/>
    </location>
</feature>
<evidence type="ECO:0000256" key="5">
    <source>
        <dbReference type="ARBA" id="ARBA00022847"/>
    </source>
</evidence>
<keyword evidence="6 8" id="KW-1133">Transmembrane helix</keyword>
<dbReference type="EMBL" id="VCEI01000029">
    <property type="protein sequence ID" value="TLU89970.1"/>
    <property type="molecule type" value="Genomic_DNA"/>
</dbReference>
<dbReference type="PANTHER" id="PTHR42865">
    <property type="entry name" value="PROTON/GLUTAMATE-ASPARTATE SYMPORTER"/>
    <property type="match status" value="1"/>
</dbReference>
<accession>A0A5R9K7Y0</accession>
<keyword evidence="10" id="KW-1185">Reference proteome</keyword>
<comment type="subcellular location">
    <subcellularLocation>
        <location evidence="1">Cell membrane</location>
        <topology evidence="1">Multi-pass membrane protein</topology>
    </subcellularLocation>
</comment>
<dbReference type="NCBIfam" id="NF002461">
    <property type="entry name" value="PRK01663.1"/>
    <property type="match status" value="1"/>
</dbReference>
<dbReference type="GO" id="GO:0005886">
    <property type="term" value="C:plasma membrane"/>
    <property type="evidence" value="ECO:0007669"/>
    <property type="project" value="UniProtKB-SubCell"/>
</dbReference>
<proteinExistence type="predicted"/>
<dbReference type="Gene3D" id="1.10.3860.10">
    <property type="entry name" value="Sodium:dicarboxylate symporter"/>
    <property type="match status" value="1"/>
</dbReference>
<dbReference type="Pfam" id="PF00375">
    <property type="entry name" value="SDF"/>
    <property type="match status" value="1"/>
</dbReference>
<feature type="transmembrane region" description="Helical" evidence="8">
    <location>
        <begin position="303"/>
        <end position="323"/>
    </location>
</feature>
<dbReference type="OrthoDB" id="9768885at2"/>
<keyword evidence="3" id="KW-1003">Cell membrane</keyword>
<dbReference type="GO" id="GO:0070778">
    <property type="term" value="P:L-aspartate transmembrane transport"/>
    <property type="evidence" value="ECO:0007669"/>
    <property type="project" value="TreeGrafter"/>
</dbReference>
<dbReference type="SUPFAM" id="SSF118215">
    <property type="entry name" value="Proton glutamate symport protein"/>
    <property type="match status" value="1"/>
</dbReference>
<dbReference type="RefSeq" id="WP_138283320.1">
    <property type="nucleotide sequence ID" value="NZ_BMGE01000006.1"/>
</dbReference>
<keyword evidence="7 8" id="KW-0472">Membrane</keyword>
<protein>
    <submittedName>
        <fullName evidence="9">C4-dicarboxylate transporter DctA</fullName>
    </submittedName>
</protein>
<dbReference type="PRINTS" id="PR00173">
    <property type="entry name" value="EDTRNSPORT"/>
</dbReference>
<dbReference type="GO" id="GO:0015138">
    <property type="term" value="F:fumarate transmembrane transporter activity"/>
    <property type="evidence" value="ECO:0007669"/>
    <property type="project" value="TreeGrafter"/>
</dbReference>
<evidence type="ECO:0000313" key="10">
    <source>
        <dbReference type="Proteomes" id="UP000309788"/>
    </source>
</evidence>
<reference evidence="9 10" key="1">
    <citation type="submission" date="2019-05" db="EMBL/GenBank/DDBJ databases">
        <authorList>
            <person name="Qu J.-H."/>
        </authorList>
    </citation>
    <scope>NUCLEOTIDE SEQUENCE [LARGE SCALE GENOMIC DNA]</scope>
    <source>
        <strain evidence="9 10">Z12</strain>
    </source>
</reference>
<dbReference type="Proteomes" id="UP000309788">
    <property type="component" value="Unassembled WGS sequence"/>
</dbReference>
<feature type="transmembrane region" description="Helical" evidence="8">
    <location>
        <begin position="168"/>
        <end position="190"/>
    </location>
</feature>
<keyword evidence="2" id="KW-0813">Transport</keyword>
<comment type="caution">
    <text evidence="9">The sequence shown here is derived from an EMBL/GenBank/DDBJ whole genome shotgun (WGS) entry which is preliminary data.</text>
</comment>
<evidence type="ECO:0000256" key="8">
    <source>
        <dbReference type="SAM" id="Phobius"/>
    </source>
</evidence>